<sequence length="98" mass="10996">MASNFPLRGLSETDRYLLQRAAAQQGMSQNQYALARLRAALDADLPGARHAYEHRDEFAERAMRRLGIDPDSPEFARNQVEARAVLARADQLRQGNTA</sequence>
<proteinExistence type="predicted"/>
<comment type="caution">
    <text evidence="1">The sequence shown here is derived from an EMBL/GenBank/DDBJ whole genome shotgun (WGS) entry which is preliminary data.</text>
</comment>
<organism evidence="1 2">
    <name type="scientific">Nocardia acididurans</name>
    <dbReference type="NCBI Taxonomy" id="2802282"/>
    <lineage>
        <taxon>Bacteria</taxon>
        <taxon>Bacillati</taxon>
        <taxon>Actinomycetota</taxon>
        <taxon>Actinomycetes</taxon>
        <taxon>Mycobacteriales</taxon>
        <taxon>Nocardiaceae</taxon>
        <taxon>Nocardia</taxon>
    </lineage>
</organism>
<keyword evidence="2" id="KW-1185">Reference proteome</keyword>
<evidence type="ECO:0000313" key="1">
    <source>
        <dbReference type="EMBL" id="MBL1076993.1"/>
    </source>
</evidence>
<evidence type="ECO:0000313" key="2">
    <source>
        <dbReference type="Proteomes" id="UP000602198"/>
    </source>
</evidence>
<evidence type="ECO:0008006" key="3">
    <source>
        <dbReference type="Google" id="ProtNLM"/>
    </source>
</evidence>
<dbReference type="RefSeq" id="WP_201949572.1">
    <property type="nucleotide sequence ID" value="NZ_JAERRJ010000008.1"/>
</dbReference>
<gene>
    <name evidence="1" type="ORF">JK358_21585</name>
</gene>
<dbReference type="EMBL" id="JAERRJ010000008">
    <property type="protein sequence ID" value="MBL1076993.1"/>
    <property type="molecule type" value="Genomic_DNA"/>
</dbReference>
<dbReference type="Proteomes" id="UP000602198">
    <property type="component" value="Unassembled WGS sequence"/>
</dbReference>
<name>A0ABS1M8M5_9NOCA</name>
<accession>A0ABS1M8M5</accession>
<protein>
    <recommendedName>
        <fullName evidence="3">Toxin-antitoxin system HicB family antitoxin</fullName>
    </recommendedName>
</protein>
<reference evidence="1 2" key="1">
    <citation type="submission" date="2021-01" db="EMBL/GenBank/DDBJ databases">
        <title>WGS of actinomycetes isolated from Thailand.</title>
        <authorList>
            <person name="Thawai C."/>
        </authorList>
    </citation>
    <scope>NUCLEOTIDE SEQUENCE [LARGE SCALE GENOMIC DNA]</scope>
    <source>
        <strain evidence="1 2">LPG 2</strain>
    </source>
</reference>